<dbReference type="InterPro" id="IPR000276">
    <property type="entry name" value="GPCR_Rhodpsn"/>
</dbReference>
<evidence type="ECO:0000256" key="5">
    <source>
        <dbReference type="RuleBase" id="RU000688"/>
    </source>
</evidence>
<keyword evidence="2 5" id="KW-0812">Transmembrane</keyword>
<evidence type="ECO:0000313" key="8">
    <source>
        <dbReference type="EMBL" id="KAK9515755.1"/>
    </source>
</evidence>
<protein>
    <recommendedName>
        <fullName evidence="7">G-protein coupled receptors family 1 profile domain-containing protein</fullName>
    </recommendedName>
</protein>
<evidence type="ECO:0000256" key="3">
    <source>
        <dbReference type="ARBA" id="ARBA00022989"/>
    </source>
</evidence>
<evidence type="ECO:0000256" key="4">
    <source>
        <dbReference type="ARBA" id="ARBA00023136"/>
    </source>
</evidence>
<evidence type="ECO:0000259" key="7">
    <source>
        <dbReference type="PROSITE" id="PS50262"/>
    </source>
</evidence>
<name>A0AAW1E0M9_ZOAVI</name>
<dbReference type="GO" id="GO:0004930">
    <property type="term" value="F:G protein-coupled receptor activity"/>
    <property type="evidence" value="ECO:0007669"/>
    <property type="project" value="UniProtKB-KW"/>
</dbReference>
<dbReference type="PROSITE" id="PS00237">
    <property type="entry name" value="G_PROTEIN_RECEP_F1_1"/>
    <property type="match status" value="1"/>
</dbReference>
<dbReference type="GO" id="GO:0005549">
    <property type="term" value="F:odorant binding"/>
    <property type="evidence" value="ECO:0007669"/>
    <property type="project" value="TreeGrafter"/>
</dbReference>
<evidence type="ECO:0000256" key="2">
    <source>
        <dbReference type="ARBA" id="ARBA00022692"/>
    </source>
</evidence>
<dbReference type="PANTHER" id="PTHR26451">
    <property type="entry name" value="G_PROTEIN_RECEP_F1_2 DOMAIN-CONTAINING PROTEIN"/>
    <property type="match status" value="1"/>
</dbReference>
<dbReference type="SUPFAM" id="SSF81321">
    <property type="entry name" value="Family A G protein-coupled receptor-like"/>
    <property type="match status" value="1"/>
</dbReference>
<dbReference type="PROSITE" id="PS50262">
    <property type="entry name" value="G_PROTEIN_RECEP_F1_2"/>
    <property type="match status" value="1"/>
</dbReference>
<dbReference type="InterPro" id="IPR017452">
    <property type="entry name" value="GPCR_Rhodpsn_7TM"/>
</dbReference>
<accession>A0AAW1E0M9</accession>
<comment type="caution">
    <text evidence="8">The sequence shown here is derived from an EMBL/GenBank/DDBJ whole genome shotgun (WGS) entry which is preliminary data.</text>
</comment>
<comment type="subcellular location">
    <subcellularLocation>
        <location evidence="1">Membrane</location>
    </subcellularLocation>
</comment>
<comment type="similarity">
    <text evidence="5">Belongs to the G-protein coupled receptor 1 family.</text>
</comment>
<dbReference type="EMBL" id="JBCEZU010000586">
    <property type="protein sequence ID" value="KAK9515755.1"/>
    <property type="molecule type" value="Genomic_DNA"/>
</dbReference>
<proteinExistence type="inferred from homology"/>
<feature type="transmembrane region" description="Helical" evidence="6">
    <location>
        <begin position="232"/>
        <end position="252"/>
    </location>
</feature>
<sequence>MQTAPMLTAAGAHNLTGQCDWFSEENLTEPRVTERLDPAGCLFLSIMPHGQAVPALVWIFVLLTLFSFLVNGLTLFGLRRSEDLSWEPRVAFFKNLILSDLLQTVTFSPAVIHSLVQRRTMAFSAWCNVQYFVGTVSIFSSLLTITSMALERYVYVCHAIHYLVILTQMRRRLALALIWIYSISIGIINVMLLHMGRGQNNEQVTRGLLCEPDMVEQHMGFPRASAVFRKCVGSITLLVCLLVNAFSYLRMYQDARNARMPFNTVNTKARRTVLFYCGMLLLQLLPLLLKVASDALWEVEGTAAMVALPVPIPSDTAVVLHMSLLVMLLVPPLINPVVYGLRNAEIRRSMHRLFRWRMARRGADARLEVQMRLGYIVPHN</sequence>
<keyword evidence="5" id="KW-0297">G-protein coupled receptor</keyword>
<evidence type="ECO:0000313" key="9">
    <source>
        <dbReference type="Proteomes" id="UP001488805"/>
    </source>
</evidence>
<dbReference type="GO" id="GO:0004984">
    <property type="term" value="F:olfactory receptor activity"/>
    <property type="evidence" value="ECO:0007669"/>
    <property type="project" value="TreeGrafter"/>
</dbReference>
<organism evidence="8 9">
    <name type="scientific">Zoarces viviparus</name>
    <name type="common">Viviparous eelpout</name>
    <name type="synonym">Blennius viviparus</name>
    <dbReference type="NCBI Taxonomy" id="48416"/>
    <lineage>
        <taxon>Eukaryota</taxon>
        <taxon>Metazoa</taxon>
        <taxon>Chordata</taxon>
        <taxon>Craniata</taxon>
        <taxon>Vertebrata</taxon>
        <taxon>Euteleostomi</taxon>
        <taxon>Actinopterygii</taxon>
        <taxon>Neopterygii</taxon>
        <taxon>Teleostei</taxon>
        <taxon>Neoteleostei</taxon>
        <taxon>Acanthomorphata</taxon>
        <taxon>Eupercaria</taxon>
        <taxon>Perciformes</taxon>
        <taxon>Cottioidei</taxon>
        <taxon>Zoarcales</taxon>
        <taxon>Zoarcidae</taxon>
        <taxon>Zoarcinae</taxon>
        <taxon>Zoarces</taxon>
    </lineage>
</organism>
<feature type="transmembrane region" description="Helical" evidence="6">
    <location>
        <begin position="317"/>
        <end position="341"/>
    </location>
</feature>
<dbReference type="Gene3D" id="1.20.1070.10">
    <property type="entry name" value="Rhodopsin 7-helix transmembrane proteins"/>
    <property type="match status" value="1"/>
</dbReference>
<dbReference type="Pfam" id="PF00001">
    <property type="entry name" value="7tm_1"/>
    <property type="match status" value="1"/>
</dbReference>
<dbReference type="CDD" id="cd00637">
    <property type="entry name" value="7tm_classA_rhodopsin-like"/>
    <property type="match status" value="1"/>
</dbReference>
<reference evidence="8 9" key="1">
    <citation type="journal article" date="2024" name="Genome Biol. Evol.">
        <title>Chromosome-level genome assembly of the viviparous eelpout Zoarces viviparus.</title>
        <authorList>
            <person name="Fuhrmann N."/>
            <person name="Brasseur M.V."/>
            <person name="Bakowski C.E."/>
            <person name="Podsiadlowski L."/>
            <person name="Prost S."/>
            <person name="Krehenwinkel H."/>
            <person name="Mayer C."/>
        </authorList>
    </citation>
    <scope>NUCLEOTIDE SEQUENCE [LARGE SCALE GENOMIC DNA]</scope>
    <source>
        <strain evidence="8">NO-MEL_2022_Ind0_liver</strain>
    </source>
</reference>
<feature type="domain" description="G-protein coupled receptors family 1 profile" evidence="7">
    <location>
        <begin position="70"/>
        <end position="339"/>
    </location>
</feature>
<gene>
    <name evidence="8" type="ORF">VZT92_026374</name>
</gene>
<dbReference type="Proteomes" id="UP001488805">
    <property type="component" value="Unassembled WGS sequence"/>
</dbReference>
<keyword evidence="4 6" id="KW-0472">Membrane</keyword>
<feature type="transmembrane region" description="Helical" evidence="6">
    <location>
        <begin position="55"/>
        <end position="78"/>
    </location>
</feature>
<feature type="transmembrane region" description="Helical" evidence="6">
    <location>
        <begin position="173"/>
        <end position="193"/>
    </location>
</feature>
<dbReference type="AlphaFoldDB" id="A0AAW1E0M9"/>
<feature type="transmembrane region" description="Helical" evidence="6">
    <location>
        <begin position="132"/>
        <end position="153"/>
    </location>
</feature>
<keyword evidence="5" id="KW-0675">Receptor</keyword>
<keyword evidence="9" id="KW-1185">Reference proteome</keyword>
<evidence type="ECO:0000256" key="1">
    <source>
        <dbReference type="ARBA" id="ARBA00004370"/>
    </source>
</evidence>
<dbReference type="InterPro" id="IPR052921">
    <property type="entry name" value="GPCR1_Superfamily_Member"/>
</dbReference>
<keyword evidence="5" id="KW-0807">Transducer</keyword>
<dbReference type="PANTHER" id="PTHR26451:SF905">
    <property type="entry name" value="OLFACTORY RECEPTOR 2G3-LIKE"/>
    <property type="match status" value="1"/>
</dbReference>
<evidence type="ECO:0000256" key="6">
    <source>
        <dbReference type="SAM" id="Phobius"/>
    </source>
</evidence>
<feature type="transmembrane region" description="Helical" evidence="6">
    <location>
        <begin position="273"/>
        <end position="297"/>
    </location>
</feature>
<feature type="transmembrane region" description="Helical" evidence="6">
    <location>
        <begin position="90"/>
        <end position="112"/>
    </location>
</feature>
<keyword evidence="3 6" id="KW-1133">Transmembrane helix</keyword>
<dbReference type="PRINTS" id="PR00237">
    <property type="entry name" value="GPCRRHODOPSN"/>
</dbReference>
<dbReference type="GO" id="GO:0016020">
    <property type="term" value="C:membrane"/>
    <property type="evidence" value="ECO:0007669"/>
    <property type="project" value="UniProtKB-SubCell"/>
</dbReference>